<gene>
    <name evidence="1" type="ORF">CASFOL_002370</name>
</gene>
<dbReference type="AlphaFoldDB" id="A0ABD3EHM3"/>
<dbReference type="EMBL" id="JAVIJP010000005">
    <property type="protein sequence ID" value="KAL3652689.1"/>
    <property type="molecule type" value="Genomic_DNA"/>
</dbReference>
<dbReference type="Proteomes" id="UP001632038">
    <property type="component" value="Unassembled WGS sequence"/>
</dbReference>
<proteinExistence type="predicted"/>
<organism evidence="1 2">
    <name type="scientific">Castilleja foliolosa</name>
    <dbReference type="NCBI Taxonomy" id="1961234"/>
    <lineage>
        <taxon>Eukaryota</taxon>
        <taxon>Viridiplantae</taxon>
        <taxon>Streptophyta</taxon>
        <taxon>Embryophyta</taxon>
        <taxon>Tracheophyta</taxon>
        <taxon>Spermatophyta</taxon>
        <taxon>Magnoliopsida</taxon>
        <taxon>eudicotyledons</taxon>
        <taxon>Gunneridae</taxon>
        <taxon>Pentapetalae</taxon>
        <taxon>asterids</taxon>
        <taxon>lamiids</taxon>
        <taxon>Lamiales</taxon>
        <taxon>Orobanchaceae</taxon>
        <taxon>Pedicularideae</taxon>
        <taxon>Castillejinae</taxon>
        <taxon>Castilleja</taxon>
    </lineage>
</organism>
<accession>A0ABD3EHM3</accession>
<protein>
    <submittedName>
        <fullName evidence="1">Uncharacterized protein</fullName>
    </submittedName>
</protein>
<sequence>MNFRFDRDWKKIEDFIGSKTVIQYYSQSCAEILFKSSEEWNGGSRSSTPCKASHPYPTWDDASVLANNPSTGAMPSENNYNFLGGEGTCQCY</sequence>
<reference evidence="2" key="1">
    <citation type="journal article" date="2024" name="IScience">
        <title>Strigolactones Initiate the Formation of Haustorium-like Structures in Castilleja.</title>
        <authorList>
            <person name="Buerger M."/>
            <person name="Peterson D."/>
            <person name="Chory J."/>
        </authorList>
    </citation>
    <scope>NUCLEOTIDE SEQUENCE [LARGE SCALE GENOMIC DNA]</scope>
</reference>
<comment type="caution">
    <text evidence="1">The sequence shown here is derived from an EMBL/GenBank/DDBJ whole genome shotgun (WGS) entry which is preliminary data.</text>
</comment>
<evidence type="ECO:0000313" key="2">
    <source>
        <dbReference type="Proteomes" id="UP001632038"/>
    </source>
</evidence>
<name>A0ABD3EHM3_9LAMI</name>
<keyword evidence="2" id="KW-1185">Reference proteome</keyword>
<evidence type="ECO:0000313" key="1">
    <source>
        <dbReference type="EMBL" id="KAL3652689.1"/>
    </source>
</evidence>